<feature type="domain" description="Protein kinase" evidence="21">
    <location>
        <begin position="936"/>
        <end position="1208"/>
    </location>
</feature>
<dbReference type="InterPro" id="IPR000719">
    <property type="entry name" value="Prot_kinase_dom"/>
</dbReference>
<dbReference type="Proteomes" id="UP000187609">
    <property type="component" value="Unassembled WGS sequence"/>
</dbReference>
<keyword evidence="13" id="KW-1015">Disulfide bond</keyword>
<evidence type="ECO:0000259" key="21">
    <source>
        <dbReference type="PROSITE" id="PS50011"/>
    </source>
</evidence>
<dbReference type="FunFam" id="1.10.510.10:FF:000468">
    <property type="entry name" value="PTI1-like tyrosine-protein kinase 3"/>
    <property type="match status" value="2"/>
</dbReference>
<dbReference type="GO" id="GO:0005524">
    <property type="term" value="F:ATP binding"/>
    <property type="evidence" value="ECO:0007669"/>
    <property type="project" value="UniProtKB-UniRule"/>
</dbReference>
<dbReference type="SMR" id="A0A1J6J435"/>
<keyword evidence="12 20" id="KW-0472">Membrane</keyword>
<sequence length="1233" mass="137822">MDDSFRVRVDKVFGSLTSTATAPSSNLSSLWCLTDDEIHKREWDRDSPSRELLDFDSKPCPPHIDGFFAKPHLQTLDFPKQLQSDLEELSDGQEEPDDADADESDIGSCIGLDSTLDYEEEEDEFDKVAVGREKQQPNDRLYLRDVSDYGIPTDTYNELPLTLEEVERDPRANHLAAKLRLQEDAAEAALREAHFTSMPPPKGFKLNENSNLPPDSSVPDYIRNPSKYTCYKLDASDGMDEASNRKAYMDFCSLMKKRAQLEHDSCTNFQKLPTFNPRMKQQEPAGPFTKQGAKAEQMQVRKTFPLSIVALESDNAQVSAMEEDEWSKQIEEESFLQGSSDEHFNEHFRPPKLEKITESGLLYGVISPRPTGITVDKSVEFSYEELAKATNNFSMENKIGQGGFGLVFYGMLKGERAAIKKMDMQASKEFFAELKVLTHVHHLNLVRLIGYCVEGSLFLVYEYIENGNLGEHLRGSGRNPLSWSTRVQIALDAARGLEYIHEHTVPLYIHRDIKSANILIDKDFRAKVADFGLTKLTEFGSTSLHTRLVGTFGYMPPEYAQYGDVSPKVDVYAFGVVLYELISAKEAIVKTNEVITESKGLVALFEDVLNQNGAREGLRKVVDPKLGDDYPLDSVWKVAQLAKACTHENPQLRPSMRSIVVALMTLSSSTEDWDIGSFYENQGLVHLMTGRVNVPFSCGCINGEFMGHQFDLQVKTNTTYPRIVRFYFSNLTTVEKLQKSNSYDPNNVPVNSIVKVIVNCSCGNSQVSKDYGLFITYPIRPNETLATIANDFKLPQKLLEDYNPEANFSRETGLVFIPGKDQNGTYPPLRTTTSSTGISGGAIAGILVAAVFVVALLAVSLYLFFIRGRKTEDESFLHMAPYKHSSNEHVHGHANLENSSEQNSLNKGASPEPPRITVDKSVEFSYEELANASDNFSTAYKIGQGGFASVYYAELRGEKAAIKKMDMQATKEFLAELKVLTHVHHLNLVRLIGYCIEGSLCLVYEYVDNGNLSQHLRGLGKTPLPWSTRVQIALDSARGLEYIHEHTVPVYIHRDIKSANILIDKNFRAKVADFGLTKLIETEGSMHTRLVGTFGYMAPEYGQFGDVSIKTDVYAFGVVLYELISAKQAIIKASEIATESKGLVTMFEDVLNEVDPREGICKLVDPKLGDDYPLDSVWKVALLAKSCTHENPQLRPSMRSIVVALMTISSSTADWNIAAFYENQGLAHLMSGR</sequence>
<keyword evidence="8 18" id="KW-0547">Nucleotide-binding</keyword>
<keyword evidence="5" id="KW-0808">Transferase</keyword>
<feature type="transmembrane region" description="Helical" evidence="20">
    <location>
        <begin position="842"/>
        <end position="865"/>
    </location>
</feature>
<keyword evidence="3" id="KW-1003">Cell membrane</keyword>
<dbReference type="PROSITE" id="PS00107">
    <property type="entry name" value="PROTEIN_KINASE_ATP"/>
    <property type="match status" value="2"/>
</dbReference>
<evidence type="ECO:0000256" key="13">
    <source>
        <dbReference type="ARBA" id="ARBA00023157"/>
    </source>
</evidence>
<evidence type="ECO:0000256" key="10">
    <source>
        <dbReference type="ARBA" id="ARBA00022840"/>
    </source>
</evidence>
<dbReference type="Gene3D" id="3.30.200.20">
    <property type="entry name" value="Phosphorylase Kinase, domain 1"/>
    <property type="match status" value="2"/>
</dbReference>
<dbReference type="GO" id="GO:0004674">
    <property type="term" value="F:protein serine/threonine kinase activity"/>
    <property type="evidence" value="ECO:0007669"/>
    <property type="project" value="UniProtKB-KW"/>
</dbReference>
<protein>
    <recommendedName>
        <fullName evidence="2">non-specific serine/threonine protein kinase</fullName>
        <ecNumber evidence="2">2.7.11.1</ecNumber>
    </recommendedName>
</protein>
<evidence type="ECO:0000313" key="23">
    <source>
        <dbReference type="Proteomes" id="UP000187609"/>
    </source>
</evidence>
<feature type="compositionally biased region" description="Low complexity" evidence="19">
    <location>
        <begin position="897"/>
        <end position="906"/>
    </location>
</feature>
<organism evidence="22 23">
    <name type="scientific">Nicotiana attenuata</name>
    <name type="common">Coyote tobacco</name>
    <dbReference type="NCBI Taxonomy" id="49451"/>
    <lineage>
        <taxon>Eukaryota</taxon>
        <taxon>Viridiplantae</taxon>
        <taxon>Streptophyta</taxon>
        <taxon>Embryophyta</taxon>
        <taxon>Tracheophyta</taxon>
        <taxon>Spermatophyta</taxon>
        <taxon>Magnoliopsida</taxon>
        <taxon>eudicotyledons</taxon>
        <taxon>Gunneridae</taxon>
        <taxon>Pentapetalae</taxon>
        <taxon>asterids</taxon>
        <taxon>lamiids</taxon>
        <taxon>Solanales</taxon>
        <taxon>Solanaceae</taxon>
        <taxon>Nicotianoideae</taxon>
        <taxon>Nicotianeae</taxon>
        <taxon>Nicotiana</taxon>
    </lineage>
</organism>
<evidence type="ECO:0000256" key="9">
    <source>
        <dbReference type="ARBA" id="ARBA00022777"/>
    </source>
</evidence>
<evidence type="ECO:0000256" key="14">
    <source>
        <dbReference type="ARBA" id="ARBA00023170"/>
    </source>
</evidence>
<dbReference type="InterPro" id="IPR008271">
    <property type="entry name" value="Ser/Thr_kinase_AS"/>
</dbReference>
<comment type="subcellular location">
    <subcellularLocation>
        <location evidence="1">Cell membrane</location>
        <topology evidence="1">Single-pass membrane protein</topology>
    </subcellularLocation>
</comment>
<evidence type="ECO:0000256" key="1">
    <source>
        <dbReference type="ARBA" id="ARBA00004162"/>
    </source>
</evidence>
<dbReference type="GO" id="GO:0019199">
    <property type="term" value="F:transmembrane receptor protein kinase activity"/>
    <property type="evidence" value="ECO:0007669"/>
    <property type="project" value="InterPro"/>
</dbReference>
<dbReference type="InterPro" id="IPR001245">
    <property type="entry name" value="Ser-Thr/Tyr_kinase_cat_dom"/>
</dbReference>
<evidence type="ECO:0000256" key="19">
    <source>
        <dbReference type="SAM" id="MobiDB-lite"/>
    </source>
</evidence>
<evidence type="ECO:0000256" key="7">
    <source>
        <dbReference type="ARBA" id="ARBA00022729"/>
    </source>
</evidence>
<keyword evidence="10 18" id="KW-0067">ATP-binding</keyword>
<evidence type="ECO:0000256" key="3">
    <source>
        <dbReference type="ARBA" id="ARBA00022475"/>
    </source>
</evidence>
<dbReference type="Gene3D" id="1.10.510.10">
    <property type="entry name" value="Transferase(Phosphotransferase) domain 1"/>
    <property type="match status" value="2"/>
</dbReference>
<feature type="region of interest" description="Disordered" evidence="19">
    <location>
        <begin position="897"/>
        <end position="916"/>
    </location>
</feature>
<keyword evidence="4" id="KW-0723">Serine/threonine-protein kinase</keyword>
<dbReference type="InterPro" id="IPR011009">
    <property type="entry name" value="Kinase-like_dom_sf"/>
</dbReference>
<dbReference type="Pfam" id="PF23577">
    <property type="entry name" value="LysM_RLK"/>
    <property type="match status" value="1"/>
</dbReference>
<dbReference type="InterPro" id="IPR044812">
    <property type="entry name" value="CERK1/LYK3-like"/>
</dbReference>
<feature type="binding site" evidence="18">
    <location>
        <position position="964"/>
    </location>
    <ligand>
        <name>ATP</name>
        <dbReference type="ChEBI" id="CHEBI:30616"/>
    </ligand>
</feature>
<evidence type="ECO:0000256" key="17">
    <source>
        <dbReference type="ARBA" id="ARBA00048679"/>
    </source>
</evidence>
<name>A0A1J6J435_NICAT</name>
<evidence type="ECO:0000256" key="5">
    <source>
        <dbReference type="ARBA" id="ARBA00022679"/>
    </source>
</evidence>
<comment type="caution">
    <text evidence="22">The sequence shown here is derived from an EMBL/GenBank/DDBJ whole genome shotgun (WGS) entry which is preliminary data.</text>
</comment>
<keyword evidence="7" id="KW-0732">Signal</keyword>
<evidence type="ECO:0000256" key="11">
    <source>
        <dbReference type="ARBA" id="ARBA00022989"/>
    </source>
</evidence>
<keyword evidence="14" id="KW-0675">Receptor</keyword>
<evidence type="ECO:0000256" key="12">
    <source>
        <dbReference type="ARBA" id="ARBA00023136"/>
    </source>
</evidence>
<feature type="region of interest" description="Disordered" evidence="19">
    <location>
        <begin position="86"/>
        <end position="108"/>
    </location>
</feature>
<dbReference type="GO" id="GO:0009617">
    <property type="term" value="P:response to bacterium"/>
    <property type="evidence" value="ECO:0007669"/>
    <property type="project" value="UniProtKB-ARBA"/>
</dbReference>
<keyword evidence="6 20" id="KW-0812">Transmembrane</keyword>
<evidence type="ECO:0000256" key="4">
    <source>
        <dbReference type="ARBA" id="ARBA00022527"/>
    </source>
</evidence>
<dbReference type="SUPFAM" id="SSF56112">
    <property type="entry name" value="Protein kinase-like (PK-like)"/>
    <property type="match status" value="2"/>
</dbReference>
<dbReference type="PROSITE" id="PS50011">
    <property type="entry name" value="PROTEIN_KINASE_DOM"/>
    <property type="match status" value="2"/>
</dbReference>
<feature type="region of interest" description="Disordered" evidence="19">
    <location>
        <begin position="196"/>
        <end position="219"/>
    </location>
</feature>
<dbReference type="OMA" id="EETCFIT"/>
<comment type="catalytic activity">
    <reaction evidence="16">
        <text>L-threonyl-[protein] + ATP = O-phospho-L-threonyl-[protein] + ADP + H(+)</text>
        <dbReference type="Rhea" id="RHEA:46608"/>
        <dbReference type="Rhea" id="RHEA-COMP:11060"/>
        <dbReference type="Rhea" id="RHEA-COMP:11605"/>
        <dbReference type="ChEBI" id="CHEBI:15378"/>
        <dbReference type="ChEBI" id="CHEBI:30013"/>
        <dbReference type="ChEBI" id="CHEBI:30616"/>
        <dbReference type="ChEBI" id="CHEBI:61977"/>
        <dbReference type="ChEBI" id="CHEBI:456216"/>
        <dbReference type="EC" id="2.7.11.1"/>
    </reaction>
</comment>
<feature type="binding site" evidence="18">
    <location>
        <position position="421"/>
    </location>
    <ligand>
        <name>ATP</name>
        <dbReference type="ChEBI" id="CHEBI:30616"/>
    </ligand>
</feature>
<keyword evidence="23" id="KW-1185">Reference proteome</keyword>
<feature type="domain" description="Protein kinase" evidence="21">
    <location>
        <begin position="393"/>
        <end position="666"/>
    </location>
</feature>
<dbReference type="EC" id="2.7.11.1" evidence="2"/>
<accession>A0A1J6J435</accession>
<gene>
    <name evidence="22" type="primary">LYK3_1</name>
    <name evidence="22" type="ORF">A4A49_05274</name>
</gene>
<dbReference type="STRING" id="49451.A0A1J6J435"/>
<comment type="catalytic activity">
    <reaction evidence="17">
        <text>L-seryl-[protein] + ATP = O-phospho-L-seryl-[protein] + ADP + H(+)</text>
        <dbReference type="Rhea" id="RHEA:17989"/>
        <dbReference type="Rhea" id="RHEA-COMP:9863"/>
        <dbReference type="Rhea" id="RHEA-COMP:11604"/>
        <dbReference type="ChEBI" id="CHEBI:15378"/>
        <dbReference type="ChEBI" id="CHEBI:29999"/>
        <dbReference type="ChEBI" id="CHEBI:30616"/>
        <dbReference type="ChEBI" id="CHEBI:83421"/>
        <dbReference type="ChEBI" id="CHEBI:456216"/>
        <dbReference type="EC" id="2.7.11.1"/>
    </reaction>
</comment>
<feature type="compositionally biased region" description="Acidic residues" evidence="19">
    <location>
        <begin position="86"/>
        <end position="105"/>
    </location>
</feature>
<dbReference type="SMART" id="SM00220">
    <property type="entry name" value="S_TKc"/>
    <property type="match status" value="2"/>
</dbReference>
<evidence type="ECO:0000256" key="6">
    <source>
        <dbReference type="ARBA" id="ARBA00022692"/>
    </source>
</evidence>
<dbReference type="Gramene" id="OIT05691">
    <property type="protein sequence ID" value="OIT05691"/>
    <property type="gene ID" value="A4A49_05274"/>
</dbReference>
<keyword evidence="11 20" id="KW-1133">Transmembrane helix</keyword>
<evidence type="ECO:0000256" key="2">
    <source>
        <dbReference type="ARBA" id="ARBA00012513"/>
    </source>
</evidence>
<proteinExistence type="predicted"/>
<dbReference type="FunFam" id="3.30.200.20:FF:000468">
    <property type="entry name" value="LysM receptor kinase 2"/>
    <property type="match status" value="2"/>
</dbReference>
<evidence type="ECO:0000256" key="15">
    <source>
        <dbReference type="ARBA" id="ARBA00023180"/>
    </source>
</evidence>
<keyword evidence="15" id="KW-0325">Glycoprotein</keyword>
<dbReference type="Pfam" id="PF07714">
    <property type="entry name" value="PK_Tyr_Ser-Thr"/>
    <property type="match status" value="2"/>
</dbReference>
<dbReference type="AlphaFoldDB" id="A0A1J6J435"/>
<dbReference type="EMBL" id="MJEQ01037184">
    <property type="protein sequence ID" value="OIT05691.1"/>
    <property type="molecule type" value="Genomic_DNA"/>
</dbReference>
<dbReference type="InterPro" id="IPR017441">
    <property type="entry name" value="Protein_kinase_ATP_BS"/>
</dbReference>
<dbReference type="GO" id="GO:0045087">
    <property type="term" value="P:innate immune response"/>
    <property type="evidence" value="ECO:0007669"/>
    <property type="project" value="InterPro"/>
</dbReference>
<dbReference type="PANTHER" id="PTHR46204">
    <property type="entry name" value="CHITIN ELICITOR RECEPTOR KINASE 1-RELATED"/>
    <property type="match status" value="1"/>
</dbReference>
<dbReference type="PROSITE" id="PS00108">
    <property type="entry name" value="PROTEIN_KINASE_ST"/>
    <property type="match status" value="2"/>
</dbReference>
<evidence type="ECO:0000313" key="22">
    <source>
        <dbReference type="EMBL" id="OIT05691.1"/>
    </source>
</evidence>
<evidence type="ECO:0000256" key="8">
    <source>
        <dbReference type="ARBA" id="ARBA00022741"/>
    </source>
</evidence>
<dbReference type="InterPro" id="IPR057097">
    <property type="entry name" value="LysM_RLK3/10"/>
</dbReference>
<keyword evidence="9" id="KW-0418">Kinase</keyword>
<evidence type="ECO:0000256" key="16">
    <source>
        <dbReference type="ARBA" id="ARBA00047899"/>
    </source>
</evidence>
<reference evidence="22" key="1">
    <citation type="submission" date="2016-11" db="EMBL/GenBank/DDBJ databases">
        <title>The genome of Nicotiana attenuata.</title>
        <authorList>
            <person name="Xu S."/>
            <person name="Brockmoeller T."/>
            <person name="Gaquerel E."/>
            <person name="Navarro A."/>
            <person name="Kuhl H."/>
            <person name="Gase K."/>
            <person name="Ling Z."/>
            <person name="Zhou W."/>
            <person name="Kreitzer C."/>
            <person name="Stanke M."/>
            <person name="Tang H."/>
            <person name="Lyons E."/>
            <person name="Pandey P."/>
            <person name="Pandey S.P."/>
            <person name="Timmermann B."/>
            <person name="Baldwin I.T."/>
        </authorList>
    </citation>
    <scope>NUCLEOTIDE SEQUENCE [LARGE SCALE GENOMIC DNA]</scope>
    <source>
        <strain evidence="22">UT</strain>
    </source>
</reference>
<dbReference type="GO" id="GO:0005886">
    <property type="term" value="C:plasma membrane"/>
    <property type="evidence" value="ECO:0007669"/>
    <property type="project" value="UniProtKB-SubCell"/>
</dbReference>
<evidence type="ECO:0000256" key="20">
    <source>
        <dbReference type="SAM" id="Phobius"/>
    </source>
</evidence>
<evidence type="ECO:0000256" key="18">
    <source>
        <dbReference type="PROSITE-ProRule" id="PRU10141"/>
    </source>
</evidence>
<dbReference type="PANTHER" id="PTHR46204:SF16">
    <property type="entry name" value="CHITIN ELICITOR RECEPTOR KINASE 1-LIKE"/>
    <property type="match status" value="1"/>
</dbReference>